<name>A0A0R1V9M9_9LACO</name>
<dbReference type="OrthoDB" id="3784230at2"/>
<organism evidence="3 4">
    <name type="scientific">Liquorilactobacillus satsumensis DSM 16230 = JCM 12392</name>
    <dbReference type="NCBI Taxonomy" id="1423801"/>
    <lineage>
        <taxon>Bacteria</taxon>
        <taxon>Bacillati</taxon>
        <taxon>Bacillota</taxon>
        <taxon>Bacilli</taxon>
        <taxon>Lactobacillales</taxon>
        <taxon>Lactobacillaceae</taxon>
        <taxon>Liquorilactobacillus</taxon>
    </lineage>
</organism>
<feature type="domain" description="Competence protein CoiA nuclease-like" evidence="1">
    <location>
        <begin position="59"/>
        <end position="183"/>
    </location>
</feature>
<reference evidence="3 4" key="1">
    <citation type="journal article" date="2015" name="Genome Announc.">
        <title>Expanding the biotechnology potential of lactobacilli through comparative genomics of 213 strains and associated genera.</title>
        <authorList>
            <person name="Sun Z."/>
            <person name="Harris H.M."/>
            <person name="McCann A."/>
            <person name="Guo C."/>
            <person name="Argimon S."/>
            <person name="Zhang W."/>
            <person name="Yang X."/>
            <person name="Jeffery I.B."/>
            <person name="Cooney J.C."/>
            <person name="Kagawa T.F."/>
            <person name="Liu W."/>
            <person name="Song Y."/>
            <person name="Salvetti E."/>
            <person name="Wrobel A."/>
            <person name="Rasinkangas P."/>
            <person name="Parkhill J."/>
            <person name="Rea M.C."/>
            <person name="O'Sullivan O."/>
            <person name="Ritari J."/>
            <person name="Douillard F.P."/>
            <person name="Paul Ross R."/>
            <person name="Yang R."/>
            <person name="Briner A.E."/>
            <person name="Felis G.E."/>
            <person name="de Vos W.M."/>
            <person name="Barrangou R."/>
            <person name="Klaenhammer T.R."/>
            <person name="Caufield P.W."/>
            <person name="Cui Y."/>
            <person name="Zhang H."/>
            <person name="O'Toole P.W."/>
        </authorList>
    </citation>
    <scope>NUCLEOTIDE SEQUENCE [LARGE SCALE GENOMIC DNA]</scope>
    <source>
        <strain evidence="3 4">DSM 16230</strain>
    </source>
</reference>
<dbReference type="EMBL" id="AZFQ01000023">
    <property type="protein sequence ID" value="KRL99717.1"/>
    <property type="molecule type" value="Genomic_DNA"/>
</dbReference>
<feature type="domain" description="Competence protein CoiA-like N-terminal" evidence="2">
    <location>
        <begin position="18"/>
        <end position="54"/>
    </location>
</feature>
<comment type="caution">
    <text evidence="3">The sequence shown here is derived from an EMBL/GenBank/DDBJ whole genome shotgun (WGS) entry which is preliminary data.</text>
</comment>
<gene>
    <name evidence="3" type="ORF">FD50_GL000035</name>
</gene>
<proteinExistence type="predicted"/>
<dbReference type="Pfam" id="PF25164">
    <property type="entry name" value="CoiA_N"/>
    <property type="match status" value="1"/>
</dbReference>
<dbReference type="STRING" id="1423801.FD50_GL000035"/>
<dbReference type="GeneID" id="98307503"/>
<evidence type="ECO:0000259" key="1">
    <source>
        <dbReference type="Pfam" id="PF06054"/>
    </source>
</evidence>
<dbReference type="Proteomes" id="UP000051166">
    <property type="component" value="Unassembled WGS sequence"/>
</dbReference>
<dbReference type="AlphaFoldDB" id="A0A0R1V9M9"/>
<protein>
    <submittedName>
        <fullName evidence="3">Competence protein transcription factor</fullName>
    </submittedName>
</protein>
<dbReference type="InterPro" id="IPR010330">
    <property type="entry name" value="CoiA_nuc"/>
</dbReference>
<sequence length="340" mass="40182">MLQACNLDGEPIAAYQAESGESYYCPACHAELILKSGAHKITHFAHRNNPECAAHSEGETSEHLTGKLQLAQLLKVQGKTVIVEYYIEVLKQRPDLFVRHQQQNFVLEFQCAPLSVEKMKQRSEGYRRLGIAFLWILGERHRLQRGITQQIAQFIRWLPNLGFYLVYYSVKRKKLELYYHLEQADYLPVASLSFTTANFQELITFMKKPLRLVPQKLTSRQRSQQILKFQRDCFYSQGKIRELQQDWYQEGLVLQQLEFFFMQQSYSAPLYGVKQLYWKSKYLLAVYREKGKLAKLHQLGIRLQQQSSFSLPLVKLEHVWEEQLVDFNGILKKYHWFFRV</sequence>
<accession>A0A0R1V9M9</accession>
<keyword evidence="4" id="KW-1185">Reference proteome</keyword>
<dbReference type="Pfam" id="PF06054">
    <property type="entry name" value="CoiA_nuc"/>
    <property type="match status" value="1"/>
</dbReference>
<evidence type="ECO:0000259" key="2">
    <source>
        <dbReference type="Pfam" id="PF25164"/>
    </source>
</evidence>
<dbReference type="RefSeq" id="WP_056960153.1">
    <property type="nucleotide sequence ID" value="NZ_AZFQ01000023.1"/>
</dbReference>
<dbReference type="PATRIC" id="fig|1423801.4.peg.33"/>
<evidence type="ECO:0000313" key="3">
    <source>
        <dbReference type="EMBL" id="KRL99717.1"/>
    </source>
</evidence>
<dbReference type="InterPro" id="IPR057253">
    <property type="entry name" value="CoiA-like_N"/>
</dbReference>
<evidence type="ECO:0000313" key="4">
    <source>
        <dbReference type="Proteomes" id="UP000051166"/>
    </source>
</evidence>